<dbReference type="AlphaFoldDB" id="A0A918Y938"/>
<evidence type="ECO:0000256" key="1">
    <source>
        <dbReference type="SAM" id="MobiDB-lite"/>
    </source>
</evidence>
<comment type="caution">
    <text evidence="2">The sequence shown here is derived from an EMBL/GenBank/DDBJ whole genome shotgun (WGS) entry which is preliminary data.</text>
</comment>
<proteinExistence type="predicted"/>
<keyword evidence="3" id="KW-1185">Reference proteome</keyword>
<feature type="compositionally biased region" description="Basic and acidic residues" evidence="1">
    <location>
        <begin position="17"/>
        <end position="39"/>
    </location>
</feature>
<sequence>MTGPQGHPAAVRTGDWGPERHPRADAARLRRADGADRGAPRTQYRGTPVRSRPGLAARPRMEGLIT</sequence>
<evidence type="ECO:0000313" key="3">
    <source>
        <dbReference type="Proteomes" id="UP000608955"/>
    </source>
</evidence>
<name>A0A918Y938_9ACTN</name>
<accession>A0A918Y938</accession>
<feature type="region of interest" description="Disordered" evidence="1">
    <location>
        <begin position="1"/>
        <end position="66"/>
    </location>
</feature>
<organism evidence="2 3">
    <name type="scientific">Streptomyces naganishii JCM 4654</name>
    <dbReference type="NCBI Taxonomy" id="1306179"/>
    <lineage>
        <taxon>Bacteria</taxon>
        <taxon>Bacillati</taxon>
        <taxon>Actinomycetota</taxon>
        <taxon>Actinomycetes</taxon>
        <taxon>Kitasatosporales</taxon>
        <taxon>Streptomycetaceae</taxon>
        <taxon>Streptomyces</taxon>
    </lineage>
</organism>
<gene>
    <name evidence="2" type="ORF">GCM10010508_59920</name>
</gene>
<evidence type="ECO:0000313" key="2">
    <source>
        <dbReference type="EMBL" id="GHD95382.1"/>
    </source>
</evidence>
<reference evidence="2" key="1">
    <citation type="journal article" date="2014" name="Int. J. Syst. Evol. Microbiol.">
        <title>Complete genome sequence of Corynebacterium casei LMG S-19264T (=DSM 44701T), isolated from a smear-ripened cheese.</title>
        <authorList>
            <consortium name="US DOE Joint Genome Institute (JGI-PGF)"/>
            <person name="Walter F."/>
            <person name="Albersmeier A."/>
            <person name="Kalinowski J."/>
            <person name="Ruckert C."/>
        </authorList>
    </citation>
    <scope>NUCLEOTIDE SEQUENCE</scope>
    <source>
        <strain evidence="2">JCM 4654</strain>
    </source>
</reference>
<reference evidence="2" key="2">
    <citation type="submission" date="2020-09" db="EMBL/GenBank/DDBJ databases">
        <authorList>
            <person name="Sun Q."/>
            <person name="Ohkuma M."/>
        </authorList>
    </citation>
    <scope>NUCLEOTIDE SEQUENCE</scope>
    <source>
        <strain evidence="2">JCM 4654</strain>
    </source>
</reference>
<dbReference type="Proteomes" id="UP000608955">
    <property type="component" value="Unassembled WGS sequence"/>
</dbReference>
<protein>
    <submittedName>
        <fullName evidence="2">Uncharacterized protein</fullName>
    </submittedName>
</protein>
<dbReference type="EMBL" id="BMVF01000022">
    <property type="protein sequence ID" value="GHD95382.1"/>
    <property type="molecule type" value="Genomic_DNA"/>
</dbReference>